<name>A0ABR5ZQF7_9PROT</name>
<keyword evidence="7 8" id="KW-0472">Membrane</keyword>
<evidence type="ECO:0000313" key="10">
    <source>
        <dbReference type="Proteomes" id="UP000765338"/>
    </source>
</evidence>
<keyword evidence="6 8" id="KW-1133">Transmembrane helix</keyword>
<dbReference type="Pfam" id="PF01594">
    <property type="entry name" value="AI-2E_transport"/>
    <property type="match status" value="1"/>
</dbReference>
<comment type="caution">
    <text evidence="9">The sequence shown here is derived from an EMBL/GenBank/DDBJ whole genome shotgun (WGS) entry which is preliminary data.</text>
</comment>
<feature type="transmembrane region" description="Helical" evidence="8">
    <location>
        <begin position="307"/>
        <end position="329"/>
    </location>
</feature>
<evidence type="ECO:0000256" key="2">
    <source>
        <dbReference type="ARBA" id="ARBA00009773"/>
    </source>
</evidence>
<feature type="transmembrane region" description="Helical" evidence="8">
    <location>
        <begin position="178"/>
        <end position="207"/>
    </location>
</feature>
<dbReference type="PANTHER" id="PTHR21716:SF67">
    <property type="entry name" value="TRANSPORT PROTEIN YDIK-RELATED"/>
    <property type="match status" value="1"/>
</dbReference>
<evidence type="ECO:0000256" key="8">
    <source>
        <dbReference type="SAM" id="Phobius"/>
    </source>
</evidence>
<dbReference type="InterPro" id="IPR002549">
    <property type="entry name" value="AI-2E-like"/>
</dbReference>
<feature type="transmembrane region" description="Helical" evidence="8">
    <location>
        <begin position="243"/>
        <end position="266"/>
    </location>
</feature>
<proteinExistence type="inferred from homology"/>
<accession>A0ABR5ZQF7</accession>
<comment type="similarity">
    <text evidence="2">Belongs to the autoinducer-2 exporter (AI-2E) (TC 2.A.86) family.</text>
</comment>
<keyword evidence="3" id="KW-0813">Transport</keyword>
<evidence type="ECO:0000256" key="4">
    <source>
        <dbReference type="ARBA" id="ARBA00022475"/>
    </source>
</evidence>
<keyword evidence="5 8" id="KW-0812">Transmembrane</keyword>
<keyword evidence="4" id="KW-1003">Cell membrane</keyword>
<reference evidence="9 10" key="1">
    <citation type="submission" date="2017-10" db="EMBL/GenBank/DDBJ databases">
        <authorList>
            <person name="Jakob F."/>
        </authorList>
    </citation>
    <scope>NUCLEOTIDE SEQUENCE [LARGE SCALE GENOMIC DNA]</scope>
    <source>
        <strain evidence="9 10">TMW 2.1889</strain>
    </source>
</reference>
<protein>
    <submittedName>
        <fullName evidence="9">AI-2E family transporter</fullName>
    </submittedName>
</protein>
<evidence type="ECO:0000256" key="1">
    <source>
        <dbReference type="ARBA" id="ARBA00004651"/>
    </source>
</evidence>
<feature type="transmembrane region" description="Helical" evidence="8">
    <location>
        <begin position="65"/>
        <end position="82"/>
    </location>
</feature>
<feature type="transmembrane region" description="Helical" evidence="8">
    <location>
        <begin position="272"/>
        <end position="300"/>
    </location>
</feature>
<feature type="transmembrane region" description="Helical" evidence="8">
    <location>
        <begin position="41"/>
        <end position="59"/>
    </location>
</feature>
<dbReference type="PANTHER" id="PTHR21716">
    <property type="entry name" value="TRANSMEMBRANE PROTEIN"/>
    <property type="match status" value="1"/>
</dbReference>
<evidence type="ECO:0000256" key="6">
    <source>
        <dbReference type="ARBA" id="ARBA00022989"/>
    </source>
</evidence>
<evidence type="ECO:0000313" key="9">
    <source>
        <dbReference type="EMBL" id="MBA5726414.1"/>
    </source>
</evidence>
<comment type="subcellular location">
    <subcellularLocation>
        <location evidence="1">Cell membrane</location>
        <topology evidence="1">Multi-pass membrane protein</topology>
    </subcellularLocation>
</comment>
<evidence type="ECO:0000256" key="5">
    <source>
        <dbReference type="ARBA" id="ARBA00022692"/>
    </source>
</evidence>
<organism evidence="9 10">
    <name type="scientific">Bombella mellum</name>
    <dbReference type="NCBI Taxonomy" id="2039288"/>
    <lineage>
        <taxon>Bacteria</taxon>
        <taxon>Pseudomonadati</taxon>
        <taxon>Pseudomonadota</taxon>
        <taxon>Alphaproteobacteria</taxon>
        <taxon>Acetobacterales</taxon>
        <taxon>Acetobacteraceae</taxon>
        <taxon>Bombella</taxon>
    </lineage>
</organism>
<sequence>MGQGSLADISRSGQIMIARLKSFFLSAEATTRVAISPVRPVLTALVATLLLLAAAWIIHPFLPPIIWGATISITLWPLVLRLQKVCFGSRSAAVFFTVLAAMVIFFLPAILVIVIFAQHVDDVSHFISILPSLQLPAAPAWVGHLPYVGGDIVPFWDHLRENSLPTLMRRVTPSPEKIFHALLFSAGSLGSLLLEFGLTLIAMVLILSRAEGIISLLETVSSRLGGRTGRSLLKQAEITTRGVALGVTLTAIVESLFGWVGLMAAGMPMGSVIAAVMFISCVLQFGGAWVLLLSTVWLYFMSSPLHAIIMLLFALVAVAGDNFLQPLIIRRYVRISVVIIMLGAFGGLATLGFAGVFIGPTLLYLTEKMIRDWAGLPSEEDGEAASGE</sequence>
<keyword evidence="10" id="KW-1185">Reference proteome</keyword>
<gene>
    <name evidence="9" type="ORF">CPA56_00185</name>
</gene>
<feature type="transmembrane region" description="Helical" evidence="8">
    <location>
        <begin position="335"/>
        <end position="365"/>
    </location>
</feature>
<evidence type="ECO:0000256" key="7">
    <source>
        <dbReference type="ARBA" id="ARBA00023136"/>
    </source>
</evidence>
<dbReference type="EMBL" id="PDLY01000001">
    <property type="protein sequence ID" value="MBA5726414.1"/>
    <property type="molecule type" value="Genomic_DNA"/>
</dbReference>
<feature type="transmembrane region" description="Helical" evidence="8">
    <location>
        <begin position="94"/>
        <end position="117"/>
    </location>
</feature>
<evidence type="ECO:0000256" key="3">
    <source>
        <dbReference type="ARBA" id="ARBA00022448"/>
    </source>
</evidence>
<dbReference type="Proteomes" id="UP000765338">
    <property type="component" value="Unassembled WGS sequence"/>
</dbReference>